<reference evidence="4 5" key="1">
    <citation type="journal article" date="2007" name="Science">
        <title>Sea anemone genome reveals ancestral eumetazoan gene repertoire and genomic organization.</title>
        <authorList>
            <person name="Putnam N.H."/>
            <person name="Srivastava M."/>
            <person name="Hellsten U."/>
            <person name="Dirks B."/>
            <person name="Chapman J."/>
            <person name="Salamov A."/>
            <person name="Terry A."/>
            <person name="Shapiro H."/>
            <person name="Lindquist E."/>
            <person name="Kapitonov V.V."/>
            <person name="Jurka J."/>
            <person name="Genikhovich G."/>
            <person name="Grigoriev I.V."/>
            <person name="Lucas S.M."/>
            <person name="Steele R.E."/>
            <person name="Finnerty J.R."/>
            <person name="Technau U."/>
            <person name="Martindale M.Q."/>
            <person name="Rokhsar D.S."/>
        </authorList>
    </citation>
    <scope>NUCLEOTIDE SEQUENCE [LARGE SCALE GENOMIC DNA]</scope>
    <source>
        <strain evidence="5">CH2 X CH6</strain>
    </source>
</reference>
<dbReference type="HOGENOM" id="CLU_004815_0_0_1"/>
<dbReference type="FunFam" id="1.25.10.10:FF:000229">
    <property type="entry name" value="TELO2-interacting protein 1 homolog"/>
    <property type="match status" value="1"/>
</dbReference>
<feature type="compositionally biased region" description="Basic and acidic residues" evidence="1">
    <location>
        <begin position="823"/>
        <end position="844"/>
    </location>
</feature>
<dbReference type="Pfam" id="PF21547">
    <property type="entry name" value="TTI1"/>
    <property type="match status" value="1"/>
</dbReference>
<dbReference type="Pfam" id="PF24181">
    <property type="entry name" value="TPR_TTI1_C"/>
    <property type="match status" value="1"/>
</dbReference>
<evidence type="ECO:0000259" key="3">
    <source>
        <dbReference type="Pfam" id="PF24181"/>
    </source>
</evidence>
<accession>A7SVB4</accession>
<name>A7SVB4_NEMVE</name>
<gene>
    <name evidence="4" type="ORF">NEMVEDRAFT_v1g133953</name>
</gene>
<keyword evidence="5" id="KW-1185">Reference proteome</keyword>
<dbReference type="AlphaFoldDB" id="A7SVB4"/>
<dbReference type="InParanoid" id="A7SVB4"/>
<dbReference type="PANTHER" id="PTHR18460">
    <property type="entry name" value="TEL2 INTERACTING PROTEIN 1 TTI1 FAMILY MEMBER"/>
    <property type="match status" value="1"/>
</dbReference>
<dbReference type="OMA" id="PHPKKPW"/>
<dbReference type="eggNOG" id="KOG4524">
    <property type="taxonomic scope" value="Eukaryota"/>
</dbReference>
<evidence type="ECO:0000313" key="4">
    <source>
        <dbReference type="EMBL" id="EDO32342.1"/>
    </source>
</evidence>
<feature type="domain" description="TTI1 C-terminal TPR" evidence="3">
    <location>
        <begin position="752"/>
        <end position="1033"/>
    </location>
</feature>
<proteinExistence type="predicted"/>
<organism evidence="4 5">
    <name type="scientific">Nematostella vectensis</name>
    <name type="common">Starlet sea anemone</name>
    <dbReference type="NCBI Taxonomy" id="45351"/>
    <lineage>
        <taxon>Eukaryota</taxon>
        <taxon>Metazoa</taxon>
        <taxon>Cnidaria</taxon>
        <taxon>Anthozoa</taxon>
        <taxon>Hexacorallia</taxon>
        <taxon>Actiniaria</taxon>
        <taxon>Edwardsiidae</taxon>
        <taxon>Nematostella</taxon>
    </lineage>
</organism>
<dbReference type="FunFam" id="1.25.10.10:FF:001821">
    <property type="entry name" value="Predicted protein"/>
    <property type="match status" value="1"/>
</dbReference>
<evidence type="ECO:0000313" key="5">
    <source>
        <dbReference type="Proteomes" id="UP000001593"/>
    </source>
</evidence>
<dbReference type="InterPro" id="IPR052587">
    <property type="entry name" value="TELO2-interacting_protein_1"/>
</dbReference>
<feature type="region of interest" description="Disordered" evidence="1">
    <location>
        <begin position="819"/>
        <end position="844"/>
    </location>
</feature>
<dbReference type="Pfam" id="PF24173">
    <property type="entry name" value="TPR_TTI1_N"/>
    <property type="match status" value="1"/>
</dbReference>
<dbReference type="InterPro" id="IPR057566">
    <property type="entry name" value="TPR_TTI1_N"/>
</dbReference>
<dbReference type="EMBL" id="DS469831">
    <property type="protein sequence ID" value="EDO32342.1"/>
    <property type="molecule type" value="Genomic_DNA"/>
</dbReference>
<dbReference type="InterPro" id="IPR011989">
    <property type="entry name" value="ARM-like"/>
</dbReference>
<dbReference type="Gene3D" id="1.25.10.10">
    <property type="entry name" value="Leucine-rich Repeat Variant"/>
    <property type="match status" value="3"/>
</dbReference>
<evidence type="ECO:0000259" key="2">
    <source>
        <dbReference type="Pfam" id="PF24173"/>
    </source>
</evidence>
<dbReference type="GO" id="GO:0005737">
    <property type="term" value="C:cytoplasm"/>
    <property type="evidence" value="ECO:0000318"/>
    <property type="project" value="GO_Central"/>
</dbReference>
<dbReference type="InterPro" id="IPR057567">
    <property type="entry name" value="TPR_TTI1_C"/>
</dbReference>
<dbReference type="Proteomes" id="UP000001593">
    <property type="component" value="Unassembled WGS sequence"/>
</dbReference>
<feature type="non-terminal residue" evidence="4">
    <location>
        <position position="1078"/>
    </location>
</feature>
<dbReference type="STRING" id="45351.A7SVB4"/>
<dbReference type="InterPro" id="IPR049362">
    <property type="entry name" value="TTI1_rpt"/>
</dbReference>
<feature type="domain" description="TTI1 N-terminal TPR" evidence="2">
    <location>
        <begin position="10"/>
        <end position="352"/>
    </location>
</feature>
<dbReference type="Pfam" id="PF24176">
    <property type="entry name" value="TPR_TTI1_2nd"/>
    <property type="match status" value="1"/>
</dbReference>
<dbReference type="PANTHER" id="PTHR18460:SF3">
    <property type="entry name" value="TELO2-INTERACTING PROTEIN 1 HOMOLOG"/>
    <property type="match status" value="1"/>
</dbReference>
<dbReference type="PhylomeDB" id="A7SVB4"/>
<evidence type="ECO:0000256" key="1">
    <source>
        <dbReference type="SAM" id="MobiDB-lite"/>
    </source>
</evidence>
<dbReference type="InterPro" id="IPR016024">
    <property type="entry name" value="ARM-type_fold"/>
</dbReference>
<dbReference type="SUPFAM" id="SSF48371">
    <property type="entry name" value="ARM repeat"/>
    <property type="match status" value="1"/>
</dbReference>
<evidence type="ECO:0008006" key="6">
    <source>
        <dbReference type="Google" id="ProtNLM"/>
    </source>
</evidence>
<protein>
    <recommendedName>
        <fullName evidence="6">TELO2-interacting protein 1 homolog</fullName>
    </recommendedName>
</protein>
<sequence>AMADDPSQIFQMLRPICSEVSKGPTRSNVQTLEKLLKEQHGELLTKLSEYVLFPLKLTLQRQGVSDDLKHDVVRCMQTLISKIYICKFAIFEDVYTLLTVMLSLRESPGKSANISEEMKLSIITCLSALLDNTATVIKGLIYSTRFLPALGHGVSLLLDVSEHEKARNLKIEAIHCLQKLSFCKVEKSNSKSGGDELGDSKDEVEVYVREEAAKAFASFLPGIAMTICRIISGDPQQGHAVFISAINCFQNIIVLVLNDRNSKVKDESEITMNGHDKLQQLRVNTTKDWFNSTAEKLDLLLGKLCAAALSNSNWKVLLALANFCHCLLMNSHQTLQKSVPQLVEVLVGLGVDSFPQVAGESKSHLKEISTCVLSGGSFGALLEENLHSLLSSLPRLLRTADDTKKLRTLNLVHGYLNLLHGRLKTLLMSSSHLQRLSHAFLQVLEFEVSSVHIVEEKTLLMHKSAVLPSDTQGQDPFSIPVDNVMTTQFPKYYFKHFADDRIKSMVTSCCRLLGCHGDVPLLVDHFLELFQESKIHRKQCVLVLNDILLGTLDSQAREAVELLLSEYTSEKHWNLAISNAAFNANRTNTERGSMHQPISHTHLRTTGLSFEELNSNILLECLILEGLGTFARILGKQFQDFLIDVLYLILEKLGSDNATISRAAYGTLILICQSIGSRSLEALIACNADYLVNSISLDFKYIFINGRAPRVLQVMIQYSNSDILSIIDDTLSDTFAVMDVYPDEFMLSLVKVLHALVCALSRWFPDDFPKNKPSDTASKWKSGHSIMSHANAANASYADSLLNFVKEYKRKRQVAMGEVTEVTDEHPNNDAKEPDDITSDQEDKPPLHVHYAKKVLDKCVHIVSSRSLVVCLLVLDTIDESVRVIRHHENHLLPLIHKLWPPLVRRLKHQEEVVVVKAIEVVCGMAECSGDFMRRRVEKDVLPWLLQYLERQAAVSAKVSGAAYLHTKALKLQLAALHGLRRLCSQVEVGETELDRVCNTCTLYLSDRQPLVLQKACMAAFEAFITLDPDAVWLTLNQLYCPVEPNPPQNMFVRVSLGTTENKDLSENVTRLLKEFYQ</sequence>